<proteinExistence type="predicted"/>
<dbReference type="Pfam" id="PF01490">
    <property type="entry name" value="Aa_trans"/>
    <property type="match status" value="1"/>
</dbReference>
<keyword evidence="3 5" id="KW-1133">Transmembrane helix</keyword>
<dbReference type="GO" id="GO:0005774">
    <property type="term" value="C:vacuolar membrane"/>
    <property type="evidence" value="ECO:0007669"/>
    <property type="project" value="TreeGrafter"/>
</dbReference>
<feature type="non-terminal residue" evidence="7">
    <location>
        <position position="1"/>
    </location>
</feature>
<evidence type="ECO:0000256" key="5">
    <source>
        <dbReference type="SAM" id="Phobius"/>
    </source>
</evidence>
<dbReference type="EMBL" id="CAIIXF020000009">
    <property type="protein sequence ID" value="CAH1795480.1"/>
    <property type="molecule type" value="Genomic_DNA"/>
</dbReference>
<feature type="transmembrane region" description="Helical" evidence="5">
    <location>
        <begin position="80"/>
        <end position="102"/>
    </location>
</feature>
<evidence type="ECO:0000256" key="3">
    <source>
        <dbReference type="ARBA" id="ARBA00022989"/>
    </source>
</evidence>
<dbReference type="PANTHER" id="PTHR22950">
    <property type="entry name" value="AMINO ACID TRANSPORTER"/>
    <property type="match status" value="1"/>
</dbReference>
<evidence type="ECO:0000256" key="4">
    <source>
        <dbReference type="ARBA" id="ARBA00023136"/>
    </source>
</evidence>
<dbReference type="AlphaFoldDB" id="A0A8S4PQD3"/>
<evidence type="ECO:0000256" key="2">
    <source>
        <dbReference type="ARBA" id="ARBA00022692"/>
    </source>
</evidence>
<feature type="transmembrane region" description="Helical" evidence="5">
    <location>
        <begin position="302"/>
        <end position="325"/>
    </location>
</feature>
<comment type="caution">
    <text evidence="7">The sequence shown here is derived from an EMBL/GenBank/DDBJ whole genome shotgun (WGS) entry which is preliminary data.</text>
</comment>
<evidence type="ECO:0000313" key="7">
    <source>
        <dbReference type="EMBL" id="CAH1795480.1"/>
    </source>
</evidence>
<evidence type="ECO:0000259" key="6">
    <source>
        <dbReference type="Pfam" id="PF01490"/>
    </source>
</evidence>
<reference evidence="7" key="1">
    <citation type="submission" date="2022-03" db="EMBL/GenBank/DDBJ databases">
        <authorList>
            <person name="Martin C."/>
        </authorList>
    </citation>
    <scope>NUCLEOTIDE SEQUENCE</scope>
</reference>
<dbReference type="InterPro" id="IPR013057">
    <property type="entry name" value="AA_transpt_TM"/>
</dbReference>
<gene>
    <name evidence="7" type="ORF">OFUS_LOCUS20014</name>
</gene>
<feature type="transmembrane region" description="Helical" evidence="5">
    <location>
        <begin position="337"/>
        <end position="359"/>
    </location>
</feature>
<evidence type="ECO:0000256" key="1">
    <source>
        <dbReference type="ARBA" id="ARBA00004141"/>
    </source>
</evidence>
<accession>A0A8S4PQD3</accession>
<organism evidence="7 8">
    <name type="scientific">Owenia fusiformis</name>
    <name type="common">Polychaete worm</name>
    <dbReference type="NCBI Taxonomy" id="6347"/>
    <lineage>
        <taxon>Eukaryota</taxon>
        <taxon>Metazoa</taxon>
        <taxon>Spiralia</taxon>
        <taxon>Lophotrochozoa</taxon>
        <taxon>Annelida</taxon>
        <taxon>Polychaeta</taxon>
        <taxon>Sedentaria</taxon>
        <taxon>Canalipalpata</taxon>
        <taxon>Sabellida</taxon>
        <taxon>Oweniida</taxon>
        <taxon>Oweniidae</taxon>
        <taxon>Owenia</taxon>
    </lineage>
</organism>
<feature type="domain" description="Amino acid transporter transmembrane" evidence="6">
    <location>
        <begin position="53"/>
        <end position="360"/>
    </location>
</feature>
<protein>
    <recommendedName>
        <fullName evidence="6">Amino acid transporter transmembrane domain-containing protein</fullName>
    </recommendedName>
</protein>
<dbReference type="Proteomes" id="UP000749559">
    <property type="component" value="Unassembled WGS sequence"/>
</dbReference>
<evidence type="ECO:0000313" key="8">
    <source>
        <dbReference type="Proteomes" id="UP000749559"/>
    </source>
</evidence>
<feature type="transmembrane region" description="Helical" evidence="5">
    <location>
        <begin position="193"/>
        <end position="215"/>
    </location>
</feature>
<dbReference type="GO" id="GO:0015179">
    <property type="term" value="F:L-amino acid transmembrane transporter activity"/>
    <property type="evidence" value="ECO:0007669"/>
    <property type="project" value="TreeGrafter"/>
</dbReference>
<feature type="transmembrane region" description="Helical" evidence="5">
    <location>
        <begin position="153"/>
        <end position="173"/>
    </location>
</feature>
<feature type="transmembrane region" description="Helical" evidence="5">
    <location>
        <begin position="56"/>
        <end position="73"/>
    </location>
</feature>
<keyword evidence="4 5" id="KW-0472">Membrane</keyword>
<dbReference type="PANTHER" id="PTHR22950:SF700">
    <property type="entry name" value="AMINO ACID TRANSPORTER TRANSMEMBRANE DOMAIN-CONTAINING PROTEIN"/>
    <property type="match status" value="1"/>
</dbReference>
<feature type="transmembrane region" description="Helical" evidence="5">
    <location>
        <begin position="279"/>
        <end position="296"/>
    </location>
</feature>
<keyword evidence="8" id="KW-1185">Reference proteome</keyword>
<dbReference type="OrthoDB" id="1684102at2759"/>
<comment type="subcellular location">
    <subcellularLocation>
        <location evidence="1">Membrane</location>
        <topology evidence="1">Multi-pass membrane protein</topology>
    </subcellularLocation>
</comment>
<keyword evidence="2 5" id="KW-0812">Transmembrane</keyword>
<sequence length="370" mass="40705">TGFTQTTTGYTQTTTGYTQTTPGYTQTTAYPQTTYTADNGTTADFIEQFVSTAPNLEYLVLIPLPLFILFAYLRSIRNMGIVSAVANLSTFVAYFSVLYYLIEGFSIHPTVQWWKWSTFPIFFGQVTTNYEGIGTIIPIEASMDGNRHNYPRFLHGSILILGVMFASFGILGYGKYGDGVGQIITANLPQGTVVMVAVQIFLMIGVICTFPLQFFPIAEILEGYIFAEGKCCGPRRNANIRAVKEEERVSLLEASDESLDELVPVAIAIPESVSWCKRYTFRTFVVLAAAGCAVLLRNFFSYVLSFVGAAGSAALAYILPCFFHIRLGKGTISWPIFIKDVLIIAFGVLGGVVGIVVTIQKIIEEVIEEQ</sequence>
<name>A0A8S4PQD3_OWEFU</name>
<feature type="transmembrane region" description="Helical" evidence="5">
    <location>
        <begin position="122"/>
        <end position="141"/>
    </location>
</feature>